<keyword evidence="3 6" id="KW-0285">Flavoprotein</keyword>
<feature type="domain" description="Glucose-methanol-choline oxidoreductase N-terminal" evidence="8">
    <location>
        <begin position="249"/>
        <end position="263"/>
    </location>
</feature>
<dbReference type="OrthoDB" id="269227at2759"/>
<dbReference type="PROSITE" id="PS00623">
    <property type="entry name" value="GMC_OXRED_1"/>
    <property type="match status" value="1"/>
</dbReference>
<dbReference type="OMA" id="REIWASP"/>
<dbReference type="SUPFAM" id="SSF54373">
    <property type="entry name" value="FAD-linked reductases, C-terminal domain"/>
    <property type="match status" value="1"/>
</dbReference>
<dbReference type="Proteomes" id="UP000094527">
    <property type="component" value="Unassembled WGS sequence"/>
</dbReference>
<evidence type="ECO:0000256" key="2">
    <source>
        <dbReference type="ARBA" id="ARBA00010790"/>
    </source>
</evidence>
<keyword evidence="4 5" id="KW-0274">FAD</keyword>
<evidence type="ECO:0000256" key="5">
    <source>
        <dbReference type="PIRSR" id="PIRSR000137-2"/>
    </source>
</evidence>
<dbReference type="PANTHER" id="PTHR11552">
    <property type="entry name" value="GLUCOSE-METHANOL-CHOLINE GMC OXIDOREDUCTASE"/>
    <property type="match status" value="1"/>
</dbReference>
<dbReference type="Pfam" id="PF00732">
    <property type="entry name" value="GMC_oxred_N"/>
    <property type="match status" value="1"/>
</dbReference>
<evidence type="ECO:0000259" key="8">
    <source>
        <dbReference type="PROSITE" id="PS00624"/>
    </source>
</evidence>
<keyword evidence="10" id="KW-1185">Reference proteome</keyword>
<dbReference type="AlphaFoldDB" id="A0A1D2NJ31"/>
<evidence type="ECO:0000256" key="1">
    <source>
        <dbReference type="ARBA" id="ARBA00001974"/>
    </source>
</evidence>
<dbReference type="GO" id="GO:0050660">
    <property type="term" value="F:flavin adenine dinucleotide binding"/>
    <property type="evidence" value="ECO:0007669"/>
    <property type="project" value="InterPro"/>
</dbReference>
<dbReference type="GO" id="GO:0016614">
    <property type="term" value="F:oxidoreductase activity, acting on CH-OH group of donors"/>
    <property type="evidence" value="ECO:0007669"/>
    <property type="project" value="InterPro"/>
</dbReference>
<comment type="cofactor">
    <cofactor evidence="1 5">
        <name>FAD</name>
        <dbReference type="ChEBI" id="CHEBI:57692"/>
    </cofactor>
</comment>
<dbReference type="PROSITE" id="PS00624">
    <property type="entry name" value="GMC_OXRED_2"/>
    <property type="match status" value="1"/>
</dbReference>
<dbReference type="InterPro" id="IPR036188">
    <property type="entry name" value="FAD/NAD-bd_sf"/>
</dbReference>
<dbReference type="PANTHER" id="PTHR11552:SF147">
    <property type="entry name" value="CHOLINE DEHYDROGENASE, MITOCHONDRIAL"/>
    <property type="match status" value="1"/>
</dbReference>
<proteinExistence type="inferred from homology"/>
<feature type="binding site" evidence="5">
    <location>
        <position position="74"/>
    </location>
    <ligand>
        <name>FAD</name>
        <dbReference type="ChEBI" id="CHEBI:57692"/>
    </ligand>
</feature>
<accession>A0A1D2NJ31</accession>
<comment type="similarity">
    <text evidence="2 6">Belongs to the GMC oxidoreductase family.</text>
</comment>
<dbReference type="InterPro" id="IPR007867">
    <property type="entry name" value="GMC_OxRtase_C"/>
</dbReference>
<dbReference type="InterPro" id="IPR000172">
    <property type="entry name" value="GMC_OxRdtase_N"/>
</dbReference>
<dbReference type="Gene3D" id="3.50.50.60">
    <property type="entry name" value="FAD/NAD(P)-binding domain"/>
    <property type="match status" value="1"/>
</dbReference>
<comment type="caution">
    <text evidence="9">The sequence shown here is derived from an EMBL/GenBank/DDBJ whole genome shotgun (WGS) entry which is preliminary data.</text>
</comment>
<gene>
    <name evidence="9" type="ORF">Ocin01_01448</name>
</gene>
<dbReference type="InterPro" id="IPR012132">
    <property type="entry name" value="GMC_OxRdtase"/>
</dbReference>
<dbReference type="Gene3D" id="3.30.560.10">
    <property type="entry name" value="Glucose Oxidase, domain 3"/>
    <property type="match status" value="1"/>
</dbReference>
<evidence type="ECO:0000313" key="9">
    <source>
        <dbReference type="EMBL" id="ODN05261.1"/>
    </source>
</evidence>
<evidence type="ECO:0000256" key="3">
    <source>
        <dbReference type="ARBA" id="ARBA00022630"/>
    </source>
</evidence>
<organism evidence="9 10">
    <name type="scientific">Orchesella cincta</name>
    <name type="common">Springtail</name>
    <name type="synonym">Podura cincta</name>
    <dbReference type="NCBI Taxonomy" id="48709"/>
    <lineage>
        <taxon>Eukaryota</taxon>
        <taxon>Metazoa</taxon>
        <taxon>Ecdysozoa</taxon>
        <taxon>Arthropoda</taxon>
        <taxon>Hexapoda</taxon>
        <taxon>Collembola</taxon>
        <taxon>Entomobryomorpha</taxon>
        <taxon>Entomobryoidea</taxon>
        <taxon>Orchesellidae</taxon>
        <taxon>Orchesellinae</taxon>
        <taxon>Orchesella</taxon>
    </lineage>
</organism>
<evidence type="ECO:0000256" key="6">
    <source>
        <dbReference type="RuleBase" id="RU003968"/>
    </source>
</evidence>
<reference evidence="9 10" key="1">
    <citation type="journal article" date="2016" name="Genome Biol. Evol.">
        <title>Gene Family Evolution Reflects Adaptation to Soil Environmental Stressors in the Genome of the Collembolan Orchesella cincta.</title>
        <authorList>
            <person name="Faddeeva-Vakhrusheva A."/>
            <person name="Derks M.F."/>
            <person name="Anvar S.Y."/>
            <person name="Agamennone V."/>
            <person name="Suring W."/>
            <person name="Smit S."/>
            <person name="van Straalen N.M."/>
            <person name="Roelofs D."/>
        </authorList>
    </citation>
    <scope>NUCLEOTIDE SEQUENCE [LARGE SCALE GENOMIC DNA]</scope>
    <source>
        <tissue evidence="9">Mixed pool</tissue>
    </source>
</reference>
<dbReference type="Pfam" id="PF05199">
    <property type="entry name" value="GMC_oxred_C"/>
    <property type="match status" value="1"/>
</dbReference>
<feature type="domain" description="Glucose-methanol-choline oxidoreductase N-terminal" evidence="7">
    <location>
        <begin position="72"/>
        <end position="95"/>
    </location>
</feature>
<dbReference type="STRING" id="48709.A0A1D2NJ31"/>
<name>A0A1D2NJ31_ORCCI</name>
<sequence length="499" mass="56435">MLVYCMQNNFQKYNALVGGGSSGAVIANRLSKNNKVLLLEAGGDPLWYNYIPVFSLEMLNRYKYHESRWPRGKVLGGSSSLNYMIYARGHELDFNNWANITGDSSWNYKNVLPYFKKSLIYKGEFSKNEKHYGSTPYGSLQVESRNEVLMSDIVTDAAREYGFKDGDLNGPQKSGIGAIEATLKKGSRCSTFTAFLEPILSRKNLHILRYSHVTKIKLDSLGSARGVFFNRHGKKYYVRASKEVVISAGAVDSPKLLMLSGIGPKEHLSELGIKPKVDLPVGKFLKDHIGVLVGPFLFDKPVTTFPERDLGLSTFLEYFVNGTGHLTFPNLLHMHGFISTSKVKQQHQDWPDIQLYFSYAGIYDNMVQDFSGLTGAKKNTLEQYFSNFIGQHGVSIGVALVRPKSYGDLKLQNKDPATPPLLDPRYLEHPDDIKAFVEGIQFVVGFAEKTKSFQSINSRIPDIYFPGCEKHKLKSDEYWECYARHYAFTIFHPIGYNYY</sequence>
<evidence type="ECO:0000259" key="7">
    <source>
        <dbReference type="PROSITE" id="PS00623"/>
    </source>
</evidence>
<dbReference type="PIRSF" id="PIRSF000137">
    <property type="entry name" value="Alcohol_oxidase"/>
    <property type="match status" value="1"/>
</dbReference>
<evidence type="ECO:0000313" key="10">
    <source>
        <dbReference type="Proteomes" id="UP000094527"/>
    </source>
</evidence>
<dbReference type="SUPFAM" id="SSF51905">
    <property type="entry name" value="FAD/NAD(P)-binding domain"/>
    <property type="match status" value="1"/>
</dbReference>
<dbReference type="EMBL" id="LJIJ01000027">
    <property type="protein sequence ID" value="ODN05261.1"/>
    <property type="molecule type" value="Genomic_DNA"/>
</dbReference>
<protein>
    <submittedName>
        <fullName evidence="9">Glucose dehydrogenase [FAD, quinone]</fullName>
    </submittedName>
</protein>
<feature type="binding site" evidence="5">
    <location>
        <position position="213"/>
    </location>
    <ligand>
        <name>FAD</name>
        <dbReference type="ChEBI" id="CHEBI:57692"/>
    </ligand>
</feature>
<evidence type="ECO:0000256" key="4">
    <source>
        <dbReference type="ARBA" id="ARBA00022827"/>
    </source>
</evidence>